<dbReference type="InterPro" id="IPR029032">
    <property type="entry name" value="AhpD-like"/>
</dbReference>
<organism evidence="1 2">
    <name type="scientific">Saltatorellus ferox</name>
    <dbReference type="NCBI Taxonomy" id="2528018"/>
    <lineage>
        <taxon>Bacteria</taxon>
        <taxon>Pseudomonadati</taxon>
        <taxon>Planctomycetota</taxon>
        <taxon>Planctomycetia</taxon>
        <taxon>Planctomycetia incertae sedis</taxon>
        <taxon>Saltatorellus</taxon>
    </lineage>
</organism>
<dbReference type="PANTHER" id="PTHR34846:SF10">
    <property type="entry name" value="CYTOPLASMIC PROTEIN"/>
    <property type="match status" value="1"/>
</dbReference>
<proteinExistence type="predicted"/>
<name>A0A518ETN5_9BACT</name>
<sequence length="93" mass="10138">MGVSKEQLLGVVEATLPRELFDERSLAALDYADAMTVDTAADPFVTDAIFERVAAHFSTVEIVGLTELIAWENASARFNRALGVSSQHLWPST</sequence>
<dbReference type="OrthoDB" id="9807087at2"/>
<dbReference type="Gene3D" id="1.20.1290.10">
    <property type="entry name" value="AhpD-like"/>
    <property type="match status" value="1"/>
</dbReference>
<accession>A0A518ETN5</accession>
<dbReference type="Proteomes" id="UP000320390">
    <property type="component" value="Chromosome"/>
</dbReference>
<evidence type="ECO:0000313" key="2">
    <source>
        <dbReference type="Proteomes" id="UP000320390"/>
    </source>
</evidence>
<reference evidence="1 2" key="1">
    <citation type="submission" date="2019-02" db="EMBL/GenBank/DDBJ databases">
        <title>Deep-cultivation of Planctomycetes and their phenomic and genomic characterization uncovers novel biology.</title>
        <authorList>
            <person name="Wiegand S."/>
            <person name="Jogler M."/>
            <person name="Boedeker C."/>
            <person name="Pinto D."/>
            <person name="Vollmers J."/>
            <person name="Rivas-Marin E."/>
            <person name="Kohn T."/>
            <person name="Peeters S.H."/>
            <person name="Heuer A."/>
            <person name="Rast P."/>
            <person name="Oberbeckmann S."/>
            <person name="Bunk B."/>
            <person name="Jeske O."/>
            <person name="Meyerdierks A."/>
            <person name="Storesund J.E."/>
            <person name="Kallscheuer N."/>
            <person name="Luecker S."/>
            <person name="Lage O.M."/>
            <person name="Pohl T."/>
            <person name="Merkel B.J."/>
            <person name="Hornburger P."/>
            <person name="Mueller R.-W."/>
            <person name="Bruemmer F."/>
            <person name="Labrenz M."/>
            <person name="Spormann A.M."/>
            <person name="Op den Camp H."/>
            <person name="Overmann J."/>
            <person name="Amann R."/>
            <person name="Jetten M.S.M."/>
            <person name="Mascher T."/>
            <person name="Medema M.H."/>
            <person name="Devos D.P."/>
            <person name="Kaster A.-K."/>
            <person name="Ovreas L."/>
            <person name="Rohde M."/>
            <person name="Galperin M.Y."/>
            <person name="Jogler C."/>
        </authorList>
    </citation>
    <scope>NUCLEOTIDE SEQUENCE [LARGE SCALE GENOMIC DNA]</scope>
    <source>
        <strain evidence="1 2">Poly30</strain>
    </source>
</reference>
<dbReference type="EMBL" id="CP036434">
    <property type="protein sequence ID" value="QDV07443.1"/>
    <property type="molecule type" value="Genomic_DNA"/>
</dbReference>
<gene>
    <name evidence="1" type="ORF">Poly30_29680</name>
</gene>
<dbReference type="PANTHER" id="PTHR34846">
    <property type="entry name" value="4-CARBOXYMUCONOLACTONE DECARBOXYLASE FAMILY PROTEIN (AFU_ORTHOLOGUE AFUA_6G11590)"/>
    <property type="match status" value="1"/>
</dbReference>
<protein>
    <submittedName>
        <fullName evidence="1">Uncharacterized protein</fullName>
    </submittedName>
</protein>
<dbReference type="RefSeq" id="WP_145198471.1">
    <property type="nucleotide sequence ID" value="NZ_CP036434.1"/>
</dbReference>
<dbReference type="SUPFAM" id="SSF69118">
    <property type="entry name" value="AhpD-like"/>
    <property type="match status" value="1"/>
</dbReference>
<dbReference type="AlphaFoldDB" id="A0A518ETN5"/>
<evidence type="ECO:0000313" key="1">
    <source>
        <dbReference type="EMBL" id="QDV07443.1"/>
    </source>
</evidence>
<keyword evidence="2" id="KW-1185">Reference proteome</keyword>